<sequence length="271" mass="30053">MSAPPDHSYRLMALIERLRFYKPVIGQVSGEETVEVVGVAVAASAEGGDRDLNDRGKVFSSIVLPESVSSSQERFFPKRAAVLICLFEDGNGDLRVLLTKRSSNLSTHSGEVSLPGGKAESGDADDRETATREAKEEIGLDPSLVTVVAVLEPFLSKHLLQVVPVIGVLINKKAFIPSPNAAEVEAVFDAPLDMFLKDDNHRSEERQWMGENYLLHYFTYESNGKEFLIWGLTASILIHAASVVYQQQPSFPERKPRFRYPTHIHGKLTME</sequence>
<dbReference type="PANTHER" id="PTHR12992:SF24">
    <property type="entry name" value="PEROXISOMAL COENZYME A DIPHOSPHATASE NUDT7"/>
    <property type="match status" value="1"/>
</dbReference>
<reference evidence="9 10" key="1">
    <citation type="journal article" date="2020" name="Nat. Food">
        <title>A phased Vanilla planifolia genome enables genetic improvement of flavour and production.</title>
        <authorList>
            <person name="Hasing T."/>
            <person name="Tang H."/>
            <person name="Brym M."/>
            <person name="Khazi F."/>
            <person name="Huang T."/>
            <person name="Chambers A.H."/>
        </authorList>
    </citation>
    <scope>NUCLEOTIDE SEQUENCE [LARGE SCALE GENOMIC DNA]</scope>
    <source>
        <tissue evidence="9">Leaf</tissue>
    </source>
</reference>
<dbReference type="PROSITE" id="PS51462">
    <property type="entry name" value="NUDIX"/>
    <property type="match status" value="1"/>
</dbReference>
<dbReference type="EMBL" id="JADCNL010000011">
    <property type="protein sequence ID" value="KAG0461023.1"/>
    <property type="molecule type" value="Genomic_DNA"/>
</dbReference>
<keyword evidence="5" id="KW-0460">Magnesium</keyword>
<dbReference type="GO" id="GO:0008893">
    <property type="term" value="F:guanosine-3',5'-bis(diphosphate) 3'-diphosphatase activity"/>
    <property type="evidence" value="ECO:0007669"/>
    <property type="project" value="UniProtKB-ARBA"/>
</dbReference>
<keyword evidence="3" id="KW-0479">Metal-binding</keyword>
<dbReference type="GO" id="GO:0005737">
    <property type="term" value="C:cytoplasm"/>
    <property type="evidence" value="ECO:0007669"/>
    <property type="project" value="UniProtKB-ARBA"/>
</dbReference>
<accession>A0A835PXX1</accession>
<dbReference type="OrthoDB" id="783438at2759"/>
<evidence type="ECO:0000256" key="2">
    <source>
        <dbReference type="ARBA" id="ARBA00001946"/>
    </source>
</evidence>
<dbReference type="GO" id="GO:0006637">
    <property type="term" value="P:acyl-CoA metabolic process"/>
    <property type="evidence" value="ECO:0007669"/>
    <property type="project" value="UniProtKB-ARBA"/>
</dbReference>
<evidence type="ECO:0000256" key="4">
    <source>
        <dbReference type="ARBA" id="ARBA00022801"/>
    </source>
</evidence>
<dbReference type="Proteomes" id="UP000636800">
    <property type="component" value="Chromosome 11"/>
</dbReference>
<dbReference type="InterPro" id="IPR015797">
    <property type="entry name" value="NUDIX_hydrolase-like_dom_sf"/>
</dbReference>
<dbReference type="GO" id="GO:0046872">
    <property type="term" value="F:metal ion binding"/>
    <property type="evidence" value="ECO:0007669"/>
    <property type="project" value="UniProtKB-KW"/>
</dbReference>
<dbReference type="InterPro" id="IPR000086">
    <property type="entry name" value="NUDIX_hydrolase_dom"/>
</dbReference>
<gene>
    <name evidence="9" type="ORF">HPP92_021320</name>
</gene>
<protein>
    <recommendedName>
        <fullName evidence="8">Nudix hydrolase domain-containing protein</fullName>
    </recommendedName>
</protein>
<comment type="caution">
    <text evidence="9">The sequence shown here is derived from an EMBL/GenBank/DDBJ whole genome shotgun (WGS) entry which is preliminary data.</text>
</comment>
<evidence type="ECO:0000259" key="8">
    <source>
        <dbReference type="PROSITE" id="PS51462"/>
    </source>
</evidence>
<dbReference type="Gene3D" id="3.90.79.10">
    <property type="entry name" value="Nucleoside Triphosphate Pyrophosphohydrolase"/>
    <property type="match status" value="1"/>
</dbReference>
<dbReference type="PANTHER" id="PTHR12992">
    <property type="entry name" value="NUDIX HYDROLASE"/>
    <property type="match status" value="1"/>
</dbReference>
<evidence type="ECO:0000256" key="5">
    <source>
        <dbReference type="ARBA" id="ARBA00022842"/>
    </source>
</evidence>
<evidence type="ECO:0000256" key="1">
    <source>
        <dbReference type="ARBA" id="ARBA00001936"/>
    </source>
</evidence>
<organism evidence="9 10">
    <name type="scientific">Vanilla planifolia</name>
    <name type="common">Vanilla</name>
    <dbReference type="NCBI Taxonomy" id="51239"/>
    <lineage>
        <taxon>Eukaryota</taxon>
        <taxon>Viridiplantae</taxon>
        <taxon>Streptophyta</taxon>
        <taxon>Embryophyta</taxon>
        <taxon>Tracheophyta</taxon>
        <taxon>Spermatophyta</taxon>
        <taxon>Magnoliopsida</taxon>
        <taxon>Liliopsida</taxon>
        <taxon>Asparagales</taxon>
        <taxon>Orchidaceae</taxon>
        <taxon>Vanilloideae</taxon>
        <taxon>Vanilleae</taxon>
        <taxon>Vanilla</taxon>
    </lineage>
</organism>
<name>A0A835PXX1_VANPL</name>
<dbReference type="Pfam" id="PF00293">
    <property type="entry name" value="NUDIX"/>
    <property type="match status" value="1"/>
</dbReference>
<dbReference type="FunFam" id="3.90.79.10:FF:000036">
    <property type="entry name" value="Nudix hydrolase 11"/>
    <property type="match status" value="1"/>
</dbReference>
<dbReference type="InterPro" id="IPR045121">
    <property type="entry name" value="CoAse"/>
</dbReference>
<dbReference type="GO" id="GO:0015937">
    <property type="term" value="P:coenzyme A biosynthetic process"/>
    <property type="evidence" value="ECO:0007669"/>
    <property type="project" value="UniProtKB-ARBA"/>
</dbReference>
<dbReference type="GO" id="GO:0010945">
    <property type="term" value="F:coenzyme A diphosphatase activity"/>
    <property type="evidence" value="ECO:0007669"/>
    <property type="project" value="InterPro"/>
</dbReference>
<proteinExistence type="predicted"/>
<evidence type="ECO:0000256" key="7">
    <source>
        <dbReference type="SAM" id="MobiDB-lite"/>
    </source>
</evidence>
<dbReference type="GO" id="GO:0015938">
    <property type="term" value="P:coenzyme A catabolic process"/>
    <property type="evidence" value="ECO:0007669"/>
    <property type="project" value="TreeGrafter"/>
</dbReference>
<evidence type="ECO:0000256" key="3">
    <source>
        <dbReference type="ARBA" id="ARBA00022723"/>
    </source>
</evidence>
<comment type="cofactor">
    <cofactor evidence="1">
        <name>Mn(2+)</name>
        <dbReference type="ChEBI" id="CHEBI:29035"/>
    </cofactor>
</comment>
<keyword evidence="6" id="KW-0464">Manganese</keyword>
<evidence type="ECO:0000313" key="10">
    <source>
        <dbReference type="Proteomes" id="UP000636800"/>
    </source>
</evidence>
<dbReference type="CDD" id="cd03426">
    <property type="entry name" value="NUDIX_CoAse_Nudt7"/>
    <property type="match status" value="1"/>
</dbReference>
<dbReference type="SUPFAM" id="SSF55811">
    <property type="entry name" value="Nudix"/>
    <property type="match status" value="1"/>
</dbReference>
<comment type="cofactor">
    <cofactor evidence="2">
        <name>Mg(2+)</name>
        <dbReference type="ChEBI" id="CHEBI:18420"/>
    </cofactor>
</comment>
<keyword evidence="4" id="KW-0378">Hydrolase</keyword>
<evidence type="ECO:0000256" key="6">
    <source>
        <dbReference type="ARBA" id="ARBA00023211"/>
    </source>
</evidence>
<feature type="domain" description="Nudix hydrolase" evidence="8">
    <location>
        <begin position="77"/>
        <end position="211"/>
    </location>
</feature>
<dbReference type="AlphaFoldDB" id="A0A835PXX1"/>
<evidence type="ECO:0000313" key="9">
    <source>
        <dbReference type="EMBL" id="KAG0461023.1"/>
    </source>
</evidence>
<feature type="region of interest" description="Disordered" evidence="7">
    <location>
        <begin position="106"/>
        <end position="134"/>
    </location>
</feature>
<keyword evidence="10" id="KW-1185">Reference proteome</keyword>